<dbReference type="InterPro" id="IPR014992">
    <property type="entry name" value="DUF1842"/>
</dbReference>
<organism evidence="2 3">
    <name type="scientific">Pseudoalteromonas xiamenensis</name>
    <dbReference type="NCBI Taxonomy" id="882626"/>
    <lineage>
        <taxon>Bacteria</taxon>
        <taxon>Pseudomonadati</taxon>
        <taxon>Pseudomonadota</taxon>
        <taxon>Gammaproteobacteria</taxon>
        <taxon>Alteromonadales</taxon>
        <taxon>Pseudoalteromonadaceae</taxon>
        <taxon>Pseudoalteromonas</taxon>
    </lineage>
</organism>
<proteinExistence type="predicted"/>
<evidence type="ECO:0000313" key="3">
    <source>
        <dbReference type="Proteomes" id="UP000664904"/>
    </source>
</evidence>
<dbReference type="Pfam" id="PF08896">
    <property type="entry name" value="DUF1842"/>
    <property type="match status" value="1"/>
</dbReference>
<dbReference type="AlphaFoldDB" id="A0A975DI52"/>
<gene>
    <name evidence="2" type="ORF">J5O05_01065</name>
</gene>
<feature type="domain" description="DUF1842" evidence="1">
    <location>
        <begin position="30"/>
        <end position="129"/>
    </location>
</feature>
<dbReference type="RefSeq" id="WP_208843226.1">
    <property type="nucleotide sequence ID" value="NZ_CP072133.1"/>
</dbReference>
<evidence type="ECO:0000313" key="2">
    <source>
        <dbReference type="EMBL" id="QTH71600.1"/>
    </source>
</evidence>
<accession>A0A975DI52</accession>
<evidence type="ECO:0000259" key="1">
    <source>
        <dbReference type="Pfam" id="PF08896"/>
    </source>
</evidence>
<sequence>MQESNSNLDFVPIKFHVITPKLQDDKKLVPCLKLSLVVDIKTGQVTGLGQVYNTERPDVIVISNLQGNWSYQRTSETVNIVLLAKGFGPLFKDNVAQMGNVENLRVHIHLANNWRTGVAQYEFLHEECWTSIDNGIIFVDGQCQAASSEQLTKVQRIGSK</sequence>
<keyword evidence="3" id="KW-1185">Reference proteome</keyword>
<dbReference type="Proteomes" id="UP000664904">
    <property type="component" value="Chromosome"/>
</dbReference>
<dbReference type="KEGG" id="pxi:J5O05_01065"/>
<name>A0A975DI52_9GAMM</name>
<reference evidence="2" key="1">
    <citation type="submission" date="2021-03" db="EMBL/GenBank/DDBJ databases">
        <title>Complete Genome of Pseudoalteromonas xiamenensis STKMTI.2, a new potential marine bacterium producing anti-Vibrio compounds.</title>
        <authorList>
            <person name="Handayani D.P."/>
            <person name="Isnansetyo A."/>
            <person name="Istiqomah I."/>
            <person name="Jumina J."/>
        </authorList>
    </citation>
    <scope>NUCLEOTIDE SEQUENCE</scope>
    <source>
        <strain evidence="2">STKMTI.2</strain>
    </source>
</reference>
<dbReference type="EMBL" id="CP072133">
    <property type="protein sequence ID" value="QTH71600.1"/>
    <property type="molecule type" value="Genomic_DNA"/>
</dbReference>
<protein>
    <submittedName>
        <fullName evidence="2">DUF1842 domain-containing protein</fullName>
    </submittedName>
</protein>